<feature type="transmembrane region" description="Helical" evidence="9">
    <location>
        <begin position="21"/>
        <end position="49"/>
    </location>
</feature>
<dbReference type="AlphaFoldDB" id="A0AA49GAC1"/>
<accession>A0AA49GAC1</accession>
<keyword evidence="8 9" id="KW-0407">Ion channel</keyword>
<evidence type="ECO:0000256" key="6">
    <source>
        <dbReference type="ARBA" id="ARBA00023065"/>
    </source>
</evidence>
<comment type="function">
    <text evidence="9">Channel that opens in response to stretch forces in the membrane lipid bilayer. May participate in the regulation of osmotic pressure changes within the cell.</text>
</comment>
<reference evidence="10 11" key="1">
    <citation type="submission" date="2023-08" db="EMBL/GenBank/DDBJ databases">
        <title>Comparative genomics and taxonomic characterization of three novel marine species of genus Marivirga.</title>
        <authorList>
            <person name="Muhammad N."/>
            <person name="Kim S.-G."/>
        </authorList>
    </citation>
    <scope>NUCLEOTIDE SEQUENCE [LARGE SCALE GENOMIC DNA]</scope>
    <source>
        <strain evidence="10 11">BDSF4-3</strain>
    </source>
</reference>
<name>A0AA49GAC1_9BACT</name>
<dbReference type="EMBL" id="CP129971">
    <property type="protein sequence ID" value="WKK73538.1"/>
    <property type="molecule type" value="Genomic_DNA"/>
</dbReference>
<keyword evidence="4 9" id="KW-0812">Transmembrane</keyword>
<comment type="subunit">
    <text evidence="9">Homopentamer.</text>
</comment>
<dbReference type="InterPro" id="IPR001185">
    <property type="entry name" value="MS_channel"/>
</dbReference>
<keyword evidence="5 9" id="KW-1133">Transmembrane helix</keyword>
<dbReference type="PANTHER" id="PTHR30266:SF2">
    <property type="entry name" value="LARGE-CONDUCTANCE MECHANOSENSITIVE CHANNEL"/>
    <property type="match status" value="1"/>
</dbReference>
<organism evidence="10 11">
    <name type="scientific">Marivirga salinarum</name>
    <dbReference type="NCBI Taxonomy" id="3059078"/>
    <lineage>
        <taxon>Bacteria</taxon>
        <taxon>Pseudomonadati</taxon>
        <taxon>Bacteroidota</taxon>
        <taxon>Cytophagia</taxon>
        <taxon>Cytophagales</taxon>
        <taxon>Marivirgaceae</taxon>
        <taxon>Marivirga</taxon>
    </lineage>
</organism>
<keyword evidence="7 9" id="KW-0472">Membrane</keyword>
<dbReference type="HAMAP" id="MF_00115">
    <property type="entry name" value="MscL"/>
    <property type="match status" value="1"/>
</dbReference>
<keyword evidence="6 9" id="KW-0406">Ion transport</keyword>
<evidence type="ECO:0000256" key="1">
    <source>
        <dbReference type="ARBA" id="ARBA00004141"/>
    </source>
</evidence>
<sequence>MTFFKEFKEFAIKGNVFDMAVGIIIGSAFTKVVNSIVADFIMPVLSIFIGQINFKDLAYVFQEAVLDEKGNVVKAAITINYGNLIQTTVDFLIIAFCIYIVVRMFNKLRKKSENEQDSSVVTPKNIELLSEIRDLLKEKNQR</sequence>
<dbReference type="InterPro" id="IPR037673">
    <property type="entry name" value="MSC/AndL"/>
</dbReference>
<dbReference type="GO" id="GO:0005886">
    <property type="term" value="C:plasma membrane"/>
    <property type="evidence" value="ECO:0007669"/>
    <property type="project" value="UniProtKB-SubCell"/>
</dbReference>
<keyword evidence="3 9" id="KW-1003">Cell membrane</keyword>
<evidence type="ECO:0000256" key="3">
    <source>
        <dbReference type="ARBA" id="ARBA00022475"/>
    </source>
</evidence>
<evidence type="ECO:0000256" key="7">
    <source>
        <dbReference type="ARBA" id="ARBA00023136"/>
    </source>
</evidence>
<dbReference type="Gene3D" id="1.10.1200.120">
    <property type="entry name" value="Large-conductance mechanosensitive channel, MscL, domain 1"/>
    <property type="match status" value="1"/>
</dbReference>
<dbReference type="NCBIfam" id="NF001843">
    <property type="entry name" value="PRK00567.1-4"/>
    <property type="match status" value="1"/>
</dbReference>
<evidence type="ECO:0000256" key="8">
    <source>
        <dbReference type="ARBA" id="ARBA00023303"/>
    </source>
</evidence>
<comment type="similarity">
    <text evidence="9">Belongs to the MscL family.</text>
</comment>
<dbReference type="SUPFAM" id="SSF81330">
    <property type="entry name" value="Gated mechanosensitive channel"/>
    <property type="match status" value="1"/>
</dbReference>
<keyword evidence="11" id="KW-1185">Reference proteome</keyword>
<comment type="subcellular location">
    <subcellularLocation>
        <location evidence="9">Cell membrane</location>
        <topology evidence="9">Multi-pass membrane protein</topology>
    </subcellularLocation>
    <subcellularLocation>
        <location evidence="1">Membrane</location>
        <topology evidence="1">Multi-pass membrane protein</topology>
    </subcellularLocation>
</comment>
<dbReference type="NCBIfam" id="TIGR00220">
    <property type="entry name" value="mscL"/>
    <property type="match status" value="1"/>
</dbReference>
<evidence type="ECO:0000313" key="11">
    <source>
        <dbReference type="Proteomes" id="UP001230496"/>
    </source>
</evidence>
<feature type="transmembrane region" description="Helical" evidence="9">
    <location>
        <begin position="84"/>
        <end position="102"/>
    </location>
</feature>
<evidence type="ECO:0000256" key="4">
    <source>
        <dbReference type="ARBA" id="ARBA00022692"/>
    </source>
</evidence>
<proteinExistence type="inferred from homology"/>
<keyword evidence="2 9" id="KW-0813">Transport</keyword>
<dbReference type="PANTHER" id="PTHR30266">
    <property type="entry name" value="MECHANOSENSITIVE CHANNEL MSCL"/>
    <property type="match status" value="1"/>
</dbReference>
<gene>
    <name evidence="9 10" type="primary">mscL</name>
    <name evidence="10" type="ORF">QYS49_16450</name>
</gene>
<dbReference type="InterPro" id="IPR036019">
    <property type="entry name" value="MscL_channel"/>
</dbReference>
<evidence type="ECO:0000256" key="2">
    <source>
        <dbReference type="ARBA" id="ARBA00022448"/>
    </source>
</evidence>
<dbReference type="PRINTS" id="PR01264">
    <property type="entry name" value="MECHCHANNEL"/>
</dbReference>
<evidence type="ECO:0000313" key="10">
    <source>
        <dbReference type="EMBL" id="WKK73538.1"/>
    </source>
</evidence>
<evidence type="ECO:0000256" key="9">
    <source>
        <dbReference type="HAMAP-Rule" id="MF_00115"/>
    </source>
</evidence>
<protein>
    <recommendedName>
        <fullName evidence="9">Large-conductance mechanosensitive channel</fullName>
    </recommendedName>
</protein>
<dbReference type="GO" id="GO:0008381">
    <property type="term" value="F:mechanosensitive monoatomic ion channel activity"/>
    <property type="evidence" value="ECO:0007669"/>
    <property type="project" value="UniProtKB-UniRule"/>
</dbReference>
<dbReference type="KEGG" id="msaa:QYS49_16450"/>
<dbReference type="RefSeq" id="WP_308348547.1">
    <property type="nucleotide sequence ID" value="NZ_CP129971.1"/>
</dbReference>
<dbReference type="Proteomes" id="UP001230496">
    <property type="component" value="Chromosome"/>
</dbReference>
<evidence type="ECO:0000256" key="5">
    <source>
        <dbReference type="ARBA" id="ARBA00022989"/>
    </source>
</evidence>
<dbReference type="Pfam" id="PF01741">
    <property type="entry name" value="MscL"/>
    <property type="match status" value="1"/>
</dbReference>